<feature type="compositionally biased region" description="Basic and acidic residues" evidence="1">
    <location>
        <begin position="39"/>
        <end position="61"/>
    </location>
</feature>
<evidence type="ECO:0000313" key="4">
    <source>
        <dbReference type="Proteomes" id="UP000283523"/>
    </source>
</evidence>
<evidence type="ECO:0000256" key="1">
    <source>
        <dbReference type="SAM" id="MobiDB-lite"/>
    </source>
</evidence>
<keyword evidence="2" id="KW-0732">Signal</keyword>
<protein>
    <submittedName>
        <fullName evidence="3">Uncharacterized protein</fullName>
    </submittedName>
</protein>
<accession>A0A418ME84</accession>
<comment type="caution">
    <text evidence="3">The sequence shown here is derived from an EMBL/GenBank/DDBJ whole genome shotgun (WGS) entry which is preliminary data.</text>
</comment>
<keyword evidence="4" id="KW-1185">Reference proteome</keyword>
<dbReference type="Proteomes" id="UP000283523">
    <property type="component" value="Unassembled WGS sequence"/>
</dbReference>
<dbReference type="AlphaFoldDB" id="A0A418ME84"/>
<feature type="compositionally biased region" description="Polar residues" evidence="1">
    <location>
        <begin position="22"/>
        <end position="35"/>
    </location>
</feature>
<feature type="region of interest" description="Disordered" evidence="1">
    <location>
        <begin position="22"/>
        <end position="69"/>
    </location>
</feature>
<evidence type="ECO:0000313" key="3">
    <source>
        <dbReference type="EMBL" id="RIV25086.1"/>
    </source>
</evidence>
<dbReference type="EMBL" id="QXED01000002">
    <property type="protein sequence ID" value="RIV25086.1"/>
    <property type="molecule type" value="Genomic_DNA"/>
</dbReference>
<evidence type="ECO:0000256" key="2">
    <source>
        <dbReference type="SAM" id="SignalP"/>
    </source>
</evidence>
<gene>
    <name evidence="3" type="ORF">DYU11_07135</name>
</gene>
<feature type="signal peptide" evidence="2">
    <location>
        <begin position="1"/>
        <end position="18"/>
    </location>
</feature>
<name>A0A418ME84_9BACT</name>
<feature type="chain" id="PRO_5019062915" evidence="2">
    <location>
        <begin position="19"/>
        <end position="497"/>
    </location>
</feature>
<sequence>MNQYVFIGLFLLTGYVAAQSNSTQPQHHQGHSMPTENRPAVKEPSGELKPDSAAHGTHDEQPGNSAMGQSMNRMMSHLYSRNLPMNRNGSGTSWHPDNTPMYAYMLHTRTQNGQGWMYMLHHSLFIRHTNQNFNNHGKRGRDMQFDAPNWAMGMAQRYVGRRGLFAAKAMLSLDPLLVGAAGYPLVFQSGESYQGRRLIDRQHQHDLFAELSVGYSHAFSPHSDAFIYVGFPGEPALGPPAFMHRISSFNNPDSPLGHHWHDATHITFGVVTAGYRLGIAKVEASSFTGREPDENRLGFDRPRFDSYSFRLSVNPSPSLALQVSHGFLKSPEVAEPDENVNRTTASLLHSKPLGNSPDRYVASALVWGMNSHDGLHENAYLAETSLQLNRVAFYGRYENVSKSPEELELESDVPNQTLLTINNLTLGMNYRLIRYAMTDLVVGAQLTGSLPEKSLQSIYGSMPLSGQIYLRLTPGVLMMGGQSGSTNRMGNHGHHMN</sequence>
<dbReference type="OrthoDB" id="5490906at2"/>
<dbReference type="RefSeq" id="WP_119666972.1">
    <property type="nucleotide sequence ID" value="NZ_QXED01000002.1"/>
</dbReference>
<proteinExistence type="predicted"/>
<reference evidence="3 4" key="1">
    <citation type="submission" date="2018-08" db="EMBL/GenBank/DDBJ databases">
        <title>Fibrisoma montanum sp. nov., isolated from Danxia mountain soil.</title>
        <authorList>
            <person name="Huang Y."/>
        </authorList>
    </citation>
    <scope>NUCLEOTIDE SEQUENCE [LARGE SCALE GENOMIC DNA]</scope>
    <source>
        <strain evidence="3 4">HYT19</strain>
    </source>
</reference>
<organism evidence="3 4">
    <name type="scientific">Fibrisoma montanum</name>
    <dbReference type="NCBI Taxonomy" id="2305895"/>
    <lineage>
        <taxon>Bacteria</taxon>
        <taxon>Pseudomonadati</taxon>
        <taxon>Bacteroidota</taxon>
        <taxon>Cytophagia</taxon>
        <taxon>Cytophagales</taxon>
        <taxon>Spirosomataceae</taxon>
        <taxon>Fibrisoma</taxon>
    </lineage>
</organism>